<sequence>MGKRTRILKSKEFSENIFSETKYLLGTNKYIIMALQSITKLFIGGTEIPTFQFLTLSQELASHHELEIVCRMDVLEDLSAALAEESKKFLGETLTLKIGSFDDYDGYGELEFKGIVTGVKNAKGFGQRNGDKVIIKASSPTFLSDDGPHNASYLDKSLSDIINTTFQEYDQSKLELTVQPATDSSLHYSVQQQESCFGYATRLAAQYGEWFYYDGKKLIFGKPDTEELSLKYNFDLKEYNINLMPKSNNYKFYTNDYLLDEIHEKDAKEVSISANGFNAFVSNKSKDIFSKETKIWNNLFNDPKSKQRLESGVEAQKKAIAIQEVVLTGISDNPGIRLGSIVKIPEGSFRVTQITHTNNENGDYVNEFEAITSEIEAYPFTNITATPQSEMQTAVVKENSDPDGMGRLKVQFPWQQDLGETTPWIRVMAPHAGGDKGFHFMPEVGEEVIIGFEGGNAERPFVMGSLYNKSAGSGSFSNSNNDLKAIKTRSGSKIEFDDKDGNETITIVDKNGNSLVIDSKNDGITITSLKNITLNAGENIELNAGKDIMITATQNGNITAGQELSGSAGTKLELTGGATADMTSPKTTVAGEAMVTVSSKLVDINGEAITNVKGGMVNLN</sequence>
<dbReference type="AlphaFoldDB" id="A0A167HLB4"/>
<dbReference type="EMBL" id="LRXL01000037">
    <property type="protein sequence ID" value="OAB78733.1"/>
    <property type="molecule type" value="Genomic_DNA"/>
</dbReference>
<dbReference type="InterPro" id="IPR037026">
    <property type="entry name" value="Vgr_OB-fold_dom_sf"/>
</dbReference>
<dbReference type="Pfam" id="PF04717">
    <property type="entry name" value="Phage_base_V"/>
    <property type="match status" value="1"/>
</dbReference>
<dbReference type="SUPFAM" id="SSF69279">
    <property type="entry name" value="Phage tail proteins"/>
    <property type="match status" value="1"/>
</dbReference>
<dbReference type="Gene3D" id="3.55.50.10">
    <property type="entry name" value="Baseplate protein-like domains"/>
    <property type="match status" value="1"/>
</dbReference>
<proteinExistence type="predicted"/>
<accession>A0A167HLB4</accession>
<name>A0A167HLB4_9FLAO</name>
<gene>
    <name evidence="2" type="ORF">ULVI_09125</name>
</gene>
<dbReference type="SUPFAM" id="SSF69255">
    <property type="entry name" value="gp5 N-terminal domain-like"/>
    <property type="match status" value="1"/>
</dbReference>
<reference evidence="2 3" key="1">
    <citation type="submission" date="2016-02" db="EMBL/GenBank/DDBJ databases">
        <title>Ulvibacter sp. LPB0005, isolated from Thais luteostoma.</title>
        <authorList>
            <person name="Shin S.-K."/>
            <person name="Yi H."/>
        </authorList>
    </citation>
    <scope>NUCLEOTIDE SEQUENCE [LARGE SCALE GENOMIC DNA]</scope>
    <source>
        <strain evidence="2 3">LPB0005</strain>
    </source>
</reference>
<dbReference type="Gene3D" id="2.40.50.230">
    <property type="entry name" value="Gp5 N-terminal domain"/>
    <property type="match status" value="1"/>
</dbReference>
<dbReference type="Proteomes" id="UP000077013">
    <property type="component" value="Unassembled WGS sequence"/>
</dbReference>
<evidence type="ECO:0000313" key="2">
    <source>
        <dbReference type="EMBL" id="OAB78733.1"/>
    </source>
</evidence>
<keyword evidence="3" id="KW-1185">Reference proteome</keyword>
<dbReference type="Pfam" id="PF05954">
    <property type="entry name" value="Phage_GPD"/>
    <property type="match status" value="1"/>
</dbReference>
<comment type="caution">
    <text evidence="2">The sequence shown here is derived from an EMBL/GenBank/DDBJ whole genome shotgun (WGS) entry which is preliminary data.</text>
</comment>
<evidence type="ECO:0000313" key="3">
    <source>
        <dbReference type="Proteomes" id="UP000077013"/>
    </source>
</evidence>
<dbReference type="InterPro" id="IPR006531">
    <property type="entry name" value="Gp5/Vgr_OB"/>
</dbReference>
<organism evidence="2 3">
    <name type="scientific">Cochleicola gelatinilyticus</name>
    <dbReference type="NCBI Taxonomy" id="1763537"/>
    <lineage>
        <taxon>Bacteria</taxon>
        <taxon>Pseudomonadati</taxon>
        <taxon>Bacteroidota</taxon>
        <taxon>Flavobacteriia</taxon>
        <taxon>Flavobacteriales</taxon>
        <taxon>Flavobacteriaceae</taxon>
        <taxon>Cochleicola</taxon>
    </lineage>
</organism>
<evidence type="ECO:0000259" key="1">
    <source>
        <dbReference type="Pfam" id="PF04717"/>
    </source>
</evidence>
<feature type="domain" description="Gp5/Type VI secretion system Vgr protein OB-fold" evidence="1">
    <location>
        <begin position="392"/>
        <end position="467"/>
    </location>
</feature>
<dbReference type="SUPFAM" id="SSF69349">
    <property type="entry name" value="Phage fibre proteins"/>
    <property type="match status" value="1"/>
</dbReference>
<protein>
    <recommendedName>
        <fullName evidence="1">Gp5/Type VI secretion system Vgr protein OB-fold domain-containing protein</fullName>
    </recommendedName>
</protein>
<dbReference type="STRING" id="1763537.ULVI_09125"/>